<evidence type="ECO:0000313" key="1">
    <source>
        <dbReference type="EMBL" id="KAK4287167.1"/>
    </source>
</evidence>
<dbReference type="Proteomes" id="UP001292094">
    <property type="component" value="Unassembled WGS sequence"/>
</dbReference>
<gene>
    <name evidence="1" type="ORF">Pmani_039756</name>
</gene>
<comment type="caution">
    <text evidence="1">The sequence shown here is derived from an EMBL/GenBank/DDBJ whole genome shotgun (WGS) entry which is preliminary data.</text>
</comment>
<keyword evidence="2" id="KW-1185">Reference proteome</keyword>
<accession>A0AAE1NDR9</accession>
<protein>
    <submittedName>
        <fullName evidence="1">Uncharacterized protein</fullName>
    </submittedName>
</protein>
<reference evidence="1" key="1">
    <citation type="submission" date="2023-11" db="EMBL/GenBank/DDBJ databases">
        <title>Genome assemblies of two species of porcelain crab, Petrolisthes cinctipes and Petrolisthes manimaculis (Anomura: Porcellanidae).</title>
        <authorList>
            <person name="Angst P."/>
        </authorList>
    </citation>
    <scope>NUCLEOTIDE SEQUENCE</scope>
    <source>
        <strain evidence="1">PB745_02</strain>
        <tissue evidence="1">Gill</tissue>
    </source>
</reference>
<proteinExistence type="predicted"/>
<organism evidence="1 2">
    <name type="scientific">Petrolisthes manimaculis</name>
    <dbReference type="NCBI Taxonomy" id="1843537"/>
    <lineage>
        <taxon>Eukaryota</taxon>
        <taxon>Metazoa</taxon>
        <taxon>Ecdysozoa</taxon>
        <taxon>Arthropoda</taxon>
        <taxon>Crustacea</taxon>
        <taxon>Multicrustacea</taxon>
        <taxon>Malacostraca</taxon>
        <taxon>Eumalacostraca</taxon>
        <taxon>Eucarida</taxon>
        <taxon>Decapoda</taxon>
        <taxon>Pleocyemata</taxon>
        <taxon>Anomura</taxon>
        <taxon>Galatheoidea</taxon>
        <taxon>Porcellanidae</taxon>
        <taxon>Petrolisthes</taxon>
    </lineage>
</organism>
<sequence>MKDNEVEVEERMEERKKRETITKFGEEWEVRGKEEWEVRGKEEWEVRGKEEWEVRGKECEGEGDNRKVGR</sequence>
<dbReference type="EMBL" id="JAWZYT010007043">
    <property type="protein sequence ID" value="KAK4287167.1"/>
    <property type="molecule type" value="Genomic_DNA"/>
</dbReference>
<dbReference type="AlphaFoldDB" id="A0AAE1NDR9"/>
<name>A0AAE1NDR9_9EUCA</name>
<evidence type="ECO:0000313" key="2">
    <source>
        <dbReference type="Proteomes" id="UP001292094"/>
    </source>
</evidence>